<keyword evidence="2" id="KW-0812">Transmembrane</keyword>
<protein>
    <submittedName>
        <fullName evidence="3">Uncharacterized protein</fullName>
    </submittedName>
</protein>
<dbReference type="AlphaFoldDB" id="A0A1Y2HPG4"/>
<keyword evidence="2" id="KW-1133">Transmembrane helix</keyword>
<gene>
    <name evidence="3" type="ORF">BCR44DRAFT_48728</name>
</gene>
<keyword evidence="4" id="KW-1185">Reference proteome</keyword>
<organism evidence="3 4">
    <name type="scientific">Catenaria anguillulae PL171</name>
    <dbReference type="NCBI Taxonomy" id="765915"/>
    <lineage>
        <taxon>Eukaryota</taxon>
        <taxon>Fungi</taxon>
        <taxon>Fungi incertae sedis</taxon>
        <taxon>Blastocladiomycota</taxon>
        <taxon>Blastocladiomycetes</taxon>
        <taxon>Blastocladiales</taxon>
        <taxon>Catenariaceae</taxon>
        <taxon>Catenaria</taxon>
    </lineage>
</organism>
<feature type="transmembrane region" description="Helical" evidence="2">
    <location>
        <begin position="278"/>
        <end position="300"/>
    </location>
</feature>
<accession>A0A1Y2HPG4</accession>
<dbReference type="Proteomes" id="UP000193411">
    <property type="component" value="Unassembled WGS sequence"/>
</dbReference>
<feature type="region of interest" description="Disordered" evidence="1">
    <location>
        <begin position="164"/>
        <end position="193"/>
    </location>
</feature>
<dbReference type="EMBL" id="MCFL01000020">
    <property type="protein sequence ID" value="ORZ35844.1"/>
    <property type="molecule type" value="Genomic_DNA"/>
</dbReference>
<name>A0A1Y2HPG4_9FUNG</name>
<proteinExistence type="predicted"/>
<feature type="region of interest" description="Disordered" evidence="1">
    <location>
        <begin position="322"/>
        <end position="343"/>
    </location>
</feature>
<feature type="compositionally biased region" description="Pro residues" evidence="1">
    <location>
        <begin position="171"/>
        <end position="190"/>
    </location>
</feature>
<evidence type="ECO:0000256" key="2">
    <source>
        <dbReference type="SAM" id="Phobius"/>
    </source>
</evidence>
<evidence type="ECO:0000313" key="3">
    <source>
        <dbReference type="EMBL" id="ORZ35844.1"/>
    </source>
</evidence>
<comment type="caution">
    <text evidence="3">The sequence shown here is derived from an EMBL/GenBank/DDBJ whole genome shotgun (WGS) entry which is preliminary data.</text>
</comment>
<evidence type="ECO:0000313" key="4">
    <source>
        <dbReference type="Proteomes" id="UP000193411"/>
    </source>
</evidence>
<evidence type="ECO:0000256" key="1">
    <source>
        <dbReference type="SAM" id="MobiDB-lite"/>
    </source>
</evidence>
<reference evidence="3 4" key="1">
    <citation type="submission" date="2016-07" db="EMBL/GenBank/DDBJ databases">
        <title>Pervasive Adenine N6-methylation of Active Genes in Fungi.</title>
        <authorList>
            <consortium name="DOE Joint Genome Institute"/>
            <person name="Mondo S.J."/>
            <person name="Dannebaum R.O."/>
            <person name="Kuo R.C."/>
            <person name="Labutti K."/>
            <person name="Haridas S."/>
            <person name="Kuo A."/>
            <person name="Salamov A."/>
            <person name="Ahrendt S.R."/>
            <person name="Lipzen A."/>
            <person name="Sullivan W."/>
            <person name="Andreopoulos W.B."/>
            <person name="Clum A."/>
            <person name="Lindquist E."/>
            <person name="Daum C."/>
            <person name="Ramamoorthy G.K."/>
            <person name="Gryganskyi A."/>
            <person name="Culley D."/>
            <person name="Magnuson J.K."/>
            <person name="James T.Y."/>
            <person name="O'Malley M.A."/>
            <person name="Stajich J.E."/>
            <person name="Spatafora J.W."/>
            <person name="Visel A."/>
            <person name="Grigoriev I.V."/>
        </authorList>
    </citation>
    <scope>NUCLEOTIDE SEQUENCE [LARGE SCALE GENOMIC DNA]</scope>
    <source>
        <strain evidence="3 4">PL171</strain>
    </source>
</reference>
<keyword evidence="2" id="KW-0472">Membrane</keyword>
<sequence>MTALRTVDFGNLVRNVDKGADVDTAICVGSSHVSRLDAELIHYQSSGWSVIRGLQVYCSGGGQPTRLNFGKQVALPPYSISQVAGLEAPNGIRDLIVHSKDWINKLGYAGKSAGGDDGVRWEQSTTGLASCLLKGIDLYYNQWADGARLYFDCSVPAPSPTLLEVVTGTRPPSPPSPSPSPASTIPPAPPVSTSVLLPSPTPVTTTIVVGSGANATTIVTTVMVTPTPTTVTFPANAAAAASAPIVITTGPASTTVINNNLPMQPVQPAQQVERVSPFLVGSLAGLALVLLATVLTLFLISRRRRHAEARGESIELSSCRAVPSPPVEESFPPGVDPPSYLTVPIPRPASNEIELEVPPIANANLKGKKGEGQE</sequence>